<evidence type="ECO:0000256" key="1">
    <source>
        <dbReference type="ARBA" id="ARBA00001663"/>
    </source>
</evidence>
<dbReference type="EC" id="3.1.13.4" evidence="6"/>
<evidence type="ECO:0000256" key="12">
    <source>
        <dbReference type="ARBA" id="ARBA00022801"/>
    </source>
</evidence>
<evidence type="ECO:0000256" key="17">
    <source>
        <dbReference type="ARBA" id="ARBA00023163"/>
    </source>
</evidence>
<dbReference type="InterPro" id="IPR050410">
    <property type="entry name" value="CCR4/nocturin_mRNA_transcr"/>
</dbReference>
<sequence length="745" mass="82764">MNKEGPQNGQNSLSNYNRLNNPRLTSSQQIGFGMNWGLSSTNLNQSSNPGMSNNLNGNMYNPNNQSSQMLSSQFNLDSRQGYPASNFYQVQVALQQRSRTSATPHHHAKVAMSMLNGMNSQSSIFGSNYNGISFQSTKNDPGFNILHSFPDESPNNLGSSSQSSIKLRSPTHIKKSHTPIKLSSNNLLPDSSPVGRISRASDSGDSSNNSSNSANKSSDQATSSWDGLDLGGMGLRTLSPDLFNYSFLTKLYLNHNQLASLPSSISNLQELEVLDISGNMLVSLPPQLGLCYKLKELLMFDNRITELPFELGTLYQLETLGLEGNPISEPIRSLIYKKGTRAVIEYIRDIAPATKEIEDRDWITLEKNVDPEGSDVINILTYNVLSQKYAPSSHYGYCPSWALAWDNRREIIIGELLALSSKVICLQEVETSEYSEFFYPKLKAAGYEGVFWAKSRARTMPEEERKSVDGCATFFKSETFSLYESHLLEFQPSALNRTDFKKSEDFFNRFMTKDNICGFSILQLKDKSPGPPQFIIVANAHIHWNPEYTDVKMVQVAMLMEELKKVVSKISKISEVIPNTNNNYSGTSAGGSSNNNSGLENVPETDSNYKTVNQPCVLICGDFNSTPDSGLYEFLSTSKLSKTHTDLAKLESYSDYSIKGLGHDFKLKSAYSSVSGPDFVTNYTPTFKGEIDFIWYSTHKLHLVGILGPLNPKWLSTQVGFPMVLVPLPLVNEEGFGLKKESNLP</sequence>
<keyword evidence="18" id="KW-0539">Nucleus</keyword>
<evidence type="ECO:0000256" key="20">
    <source>
        <dbReference type="ARBA" id="ARBA00031469"/>
    </source>
</evidence>
<evidence type="ECO:0000256" key="18">
    <source>
        <dbReference type="ARBA" id="ARBA00023242"/>
    </source>
</evidence>
<evidence type="ECO:0000256" key="5">
    <source>
        <dbReference type="ARBA" id="ARBA00010774"/>
    </source>
</evidence>
<feature type="region of interest" description="Disordered" evidence="22">
    <location>
        <begin position="581"/>
        <end position="605"/>
    </location>
</feature>
<keyword evidence="15" id="KW-0694">RNA-binding</keyword>
<dbReference type="InterPro" id="IPR001611">
    <property type="entry name" value="Leu-rich_rpt"/>
</dbReference>
<evidence type="ECO:0000256" key="7">
    <source>
        <dbReference type="ARBA" id="ARBA00022490"/>
    </source>
</evidence>
<dbReference type="PANTHER" id="PTHR12121">
    <property type="entry name" value="CARBON CATABOLITE REPRESSOR PROTEIN 4"/>
    <property type="match status" value="1"/>
</dbReference>
<dbReference type="SUPFAM" id="SSF52058">
    <property type="entry name" value="L domain-like"/>
    <property type="match status" value="1"/>
</dbReference>
<dbReference type="Gene3D" id="3.60.10.10">
    <property type="entry name" value="Endonuclease/exonuclease/phosphatase"/>
    <property type="match status" value="1"/>
</dbReference>
<keyword evidence="12" id="KW-0378">Hydrolase</keyword>
<dbReference type="InterPro" id="IPR025875">
    <property type="entry name" value="Leu-rich_rpt_4"/>
</dbReference>
<dbReference type="GO" id="GO:0005634">
    <property type="term" value="C:nucleus"/>
    <property type="evidence" value="ECO:0007669"/>
    <property type="project" value="UniProtKB-SubCell"/>
</dbReference>
<gene>
    <name evidence="24" type="ORF">BB560_001625</name>
</gene>
<proteinExistence type="inferred from homology"/>
<dbReference type="SUPFAM" id="SSF56219">
    <property type="entry name" value="DNase I-like"/>
    <property type="match status" value="1"/>
</dbReference>
<evidence type="ECO:0000256" key="11">
    <source>
        <dbReference type="ARBA" id="ARBA00022737"/>
    </source>
</evidence>
<protein>
    <recommendedName>
        <fullName evidence="6">poly(A)-specific ribonuclease</fullName>
        <ecNumber evidence="6">3.1.13.4</ecNumber>
    </recommendedName>
    <alternativeName>
        <fullName evidence="19">Carbon catabolite repressor protein 4</fullName>
    </alternativeName>
    <alternativeName>
        <fullName evidence="20">Cytoplasmic deadenylase</fullName>
    </alternativeName>
    <alternativeName>
        <fullName evidence="21">Glucose-repressible alcohol dehydrogenase transcriptional effector</fullName>
    </alternativeName>
</protein>
<evidence type="ECO:0000256" key="9">
    <source>
        <dbReference type="ARBA" id="ARBA00022722"/>
    </source>
</evidence>
<feature type="compositionally biased region" description="Basic residues" evidence="22">
    <location>
        <begin position="169"/>
        <end position="178"/>
    </location>
</feature>
<feature type="region of interest" description="Disordered" evidence="22">
    <location>
        <begin position="1"/>
        <end position="25"/>
    </location>
</feature>
<name>A0A2T9ZH21_9FUNG</name>
<evidence type="ECO:0000256" key="15">
    <source>
        <dbReference type="ARBA" id="ARBA00022884"/>
    </source>
</evidence>
<feature type="region of interest" description="Disordered" evidence="22">
    <location>
        <begin position="41"/>
        <end position="72"/>
    </location>
</feature>
<keyword evidence="8" id="KW-0433">Leucine-rich repeat</keyword>
<reference evidence="24 25" key="1">
    <citation type="journal article" date="2018" name="MBio">
        <title>Comparative Genomics Reveals the Core Gene Toolbox for the Fungus-Insect Symbiosis.</title>
        <authorList>
            <person name="Wang Y."/>
            <person name="Stata M."/>
            <person name="Wang W."/>
            <person name="Stajich J.E."/>
            <person name="White M.M."/>
            <person name="Moncalvo J.M."/>
        </authorList>
    </citation>
    <scope>NUCLEOTIDE SEQUENCE [LARGE SCALE GENOMIC DNA]</scope>
    <source>
        <strain evidence="24 25">SC-DP-2</strain>
    </source>
</reference>
<evidence type="ECO:0000256" key="21">
    <source>
        <dbReference type="ARBA" id="ARBA00033317"/>
    </source>
</evidence>
<evidence type="ECO:0000313" key="25">
    <source>
        <dbReference type="Proteomes" id="UP000245609"/>
    </source>
</evidence>
<evidence type="ECO:0000256" key="13">
    <source>
        <dbReference type="ARBA" id="ARBA00022839"/>
    </source>
</evidence>
<evidence type="ECO:0000256" key="3">
    <source>
        <dbReference type="ARBA" id="ARBA00004123"/>
    </source>
</evidence>
<evidence type="ECO:0000256" key="6">
    <source>
        <dbReference type="ARBA" id="ARBA00012161"/>
    </source>
</evidence>
<keyword evidence="10" id="KW-0479">Metal-binding</keyword>
<dbReference type="GO" id="GO:0046872">
    <property type="term" value="F:metal ion binding"/>
    <property type="evidence" value="ECO:0007669"/>
    <property type="project" value="UniProtKB-KW"/>
</dbReference>
<dbReference type="GO" id="GO:0003723">
    <property type="term" value="F:RNA binding"/>
    <property type="evidence" value="ECO:0007669"/>
    <property type="project" value="UniProtKB-KW"/>
</dbReference>
<evidence type="ECO:0000259" key="23">
    <source>
        <dbReference type="Pfam" id="PF03372"/>
    </source>
</evidence>
<comment type="caution">
    <text evidence="24">The sequence shown here is derived from an EMBL/GenBank/DDBJ whole genome shotgun (WGS) entry which is preliminary data.</text>
</comment>
<keyword evidence="11" id="KW-0677">Repeat</keyword>
<dbReference type="Pfam" id="PF12799">
    <property type="entry name" value="LRR_4"/>
    <property type="match status" value="1"/>
</dbReference>
<dbReference type="GO" id="GO:0004535">
    <property type="term" value="F:poly(A)-specific ribonuclease activity"/>
    <property type="evidence" value="ECO:0007669"/>
    <property type="project" value="UniProtKB-EC"/>
</dbReference>
<dbReference type="InterPro" id="IPR036691">
    <property type="entry name" value="Endo/exonu/phosph_ase_sf"/>
</dbReference>
<keyword evidence="25" id="KW-1185">Reference proteome</keyword>
<dbReference type="EMBL" id="MBFS01000183">
    <property type="protein sequence ID" value="PVV03879.1"/>
    <property type="molecule type" value="Genomic_DNA"/>
</dbReference>
<dbReference type="Gene3D" id="3.80.10.10">
    <property type="entry name" value="Ribonuclease Inhibitor"/>
    <property type="match status" value="1"/>
</dbReference>
<keyword evidence="7" id="KW-0963">Cytoplasm</keyword>
<comment type="subcellular location">
    <subcellularLocation>
        <location evidence="4">Cytoplasm</location>
    </subcellularLocation>
    <subcellularLocation>
        <location evidence="3">Nucleus</location>
    </subcellularLocation>
</comment>
<feature type="compositionally biased region" description="Polar residues" evidence="22">
    <location>
        <begin position="41"/>
        <end position="52"/>
    </location>
</feature>
<dbReference type="InterPro" id="IPR003591">
    <property type="entry name" value="Leu-rich_rpt_typical-subtyp"/>
</dbReference>
<evidence type="ECO:0000313" key="24">
    <source>
        <dbReference type="EMBL" id="PVV03879.1"/>
    </source>
</evidence>
<keyword evidence="16" id="KW-0805">Transcription regulation</keyword>
<comment type="cofactor">
    <cofactor evidence="2">
        <name>Mg(2+)</name>
        <dbReference type="ChEBI" id="CHEBI:18420"/>
    </cofactor>
</comment>
<evidence type="ECO:0000256" key="22">
    <source>
        <dbReference type="SAM" id="MobiDB-lite"/>
    </source>
</evidence>
<dbReference type="AlphaFoldDB" id="A0A2T9ZH21"/>
<evidence type="ECO:0000256" key="4">
    <source>
        <dbReference type="ARBA" id="ARBA00004496"/>
    </source>
</evidence>
<evidence type="ECO:0000256" key="2">
    <source>
        <dbReference type="ARBA" id="ARBA00001946"/>
    </source>
</evidence>
<keyword evidence="9" id="KW-0540">Nuclease</keyword>
<dbReference type="STRING" id="133381.A0A2T9ZH21"/>
<evidence type="ECO:0000256" key="14">
    <source>
        <dbReference type="ARBA" id="ARBA00022842"/>
    </source>
</evidence>
<evidence type="ECO:0000256" key="10">
    <source>
        <dbReference type="ARBA" id="ARBA00022723"/>
    </source>
</evidence>
<keyword evidence="14" id="KW-0460">Magnesium</keyword>
<feature type="domain" description="Endonuclease/exonuclease/phosphatase" evidence="23">
    <location>
        <begin position="615"/>
        <end position="707"/>
    </location>
</feature>
<feature type="compositionally biased region" description="Low complexity" evidence="22">
    <location>
        <begin position="53"/>
        <end position="64"/>
    </location>
</feature>
<evidence type="ECO:0000256" key="16">
    <source>
        <dbReference type="ARBA" id="ARBA00023015"/>
    </source>
</evidence>
<dbReference type="PROSITE" id="PS51450">
    <property type="entry name" value="LRR"/>
    <property type="match status" value="2"/>
</dbReference>
<evidence type="ECO:0000256" key="8">
    <source>
        <dbReference type="ARBA" id="ARBA00022614"/>
    </source>
</evidence>
<comment type="catalytic activity">
    <reaction evidence="1">
        <text>Exonucleolytic cleavage of poly(A) to 5'-AMP.</text>
        <dbReference type="EC" id="3.1.13.4"/>
    </reaction>
</comment>
<feature type="region of interest" description="Disordered" evidence="22">
    <location>
        <begin position="145"/>
        <end position="223"/>
    </location>
</feature>
<organism evidence="24 25">
    <name type="scientific">Smittium megazygosporum</name>
    <dbReference type="NCBI Taxonomy" id="133381"/>
    <lineage>
        <taxon>Eukaryota</taxon>
        <taxon>Fungi</taxon>
        <taxon>Fungi incertae sedis</taxon>
        <taxon>Zoopagomycota</taxon>
        <taxon>Kickxellomycotina</taxon>
        <taxon>Harpellomycetes</taxon>
        <taxon>Harpellales</taxon>
        <taxon>Legeriomycetaceae</taxon>
        <taxon>Smittium</taxon>
    </lineage>
</organism>
<dbReference type="SMART" id="SM00369">
    <property type="entry name" value="LRR_TYP"/>
    <property type="match status" value="3"/>
</dbReference>
<feature type="compositionally biased region" description="Low complexity" evidence="22">
    <location>
        <begin position="182"/>
        <end position="221"/>
    </location>
</feature>
<dbReference type="PANTHER" id="PTHR12121:SF100">
    <property type="entry name" value="POLY(A)-SPECIFIC RIBONUCLEASE"/>
    <property type="match status" value="1"/>
</dbReference>
<accession>A0A2T9ZH21</accession>
<feature type="compositionally biased region" description="Low complexity" evidence="22">
    <location>
        <begin position="581"/>
        <end position="598"/>
    </location>
</feature>
<keyword evidence="13" id="KW-0269">Exonuclease</keyword>
<dbReference type="Pfam" id="PF03372">
    <property type="entry name" value="Exo_endo_phos"/>
    <property type="match status" value="1"/>
</dbReference>
<dbReference type="OrthoDB" id="428734at2759"/>
<dbReference type="InterPro" id="IPR032675">
    <property type="entry name" value="LRR_dom_sf"/>
</dbReference>
<dbReference type="Proteomes" id="UP000245609">
    <property type="component" value="Unassembled WGS sequence"/>
</dbReference>
<evidence type="ECO:0000256" key="19">
    <source>
        <dbReference type="ARBA" id="ARBA00030493"/>
    </source>
</evidence>
<comment type="similarity">
    <text evidence="5">Belongs to the CCR4/nocturin family.</text>
</comment>
<keyword evidence="17" id="KW-0804">Transcription</keyword>
<dbReference type="GO" id="GO:0005737">
    <property type="term" value="C:cytoplasm"/>
    <property type="evidence" value="ECO:0007669"/>
    <property type="project" value="UniProtKB-SubCell"/>
</dbReference>
<dbReference type="InterPro" id="IPR005135">
    <property type="entry name" value="Endo/exonuclease/phosphatase"/>
</dbReference>